<sequence length="59" mass="6543">MEMHEIRKLLVAVETLAVRPAQADENTLGEAIGYFKKLVNDRTQGAIQIVMFVDGKLVA</sequence>
<accession>A0A1Y3CI93</accession>
<evidence type="ECO:0000313" key="1">
    <source>
        <dbReference type="EMBL" id="OTG66088.1"/>
    </source>
</evidence>
<dbReference type="OrthoDB" id="6695931at2"/>
<proteinExistence type="predicted"/>
<name>A0A1Y3CI93_9GAMM</name>
<dbReference type="STRING" id="1977882.B9T28_06285"/>
<organism evidence="1 2">
    <name type="scientific">Acinetobacter silvestris</name>
    <dbReference type="NCBI Taxonomy" id="1977882"/>
    <lineage>
        <taxon>Bacteria</taxon>
        <taxon>Pseudomonadati</taxon>
        <taxon>Pseudomonadota</taxon>
        <taxon>Gammaproteobacteria</taxon>
        <taxon>Moraxellales</taxon>
        <taxon>Moraxellaceae</taxon>
        <taxon>Acinetobacter</taxon>
    </lineage>
</organism>
<dbReference type="EMBL" id="NEGB01000003">
    <property type="protein sequence ID" value="OTG66088.1"/>
    <property type="molecule type" value="Genomic_DNA"/>
</dbReference>
<evidence type="ECO:0000313" key="2">
    <source>
        <dbReference type="Proteomes" id="UP000242765"/>
    </source>
</evidence>
<comment type="caution">
    <text evidence="1">The sequence shown here is derived from an EMBL/GenBank/DDBJ whole genome shotgun (WGS) entry which is preliminary data.</text>
</comment>
<gene>
    <name evidence="1" type="ORF">B9T28_06285</name>
</gene>
<protein>
    <submittedName>
        <fullName evidence="1">Uncharacterized protein</fullName>
    </submittedName>
</protein>
<keyword evidence="2" id="KW-1185">Reference proteome</keyword>
<dbReference type="Proteomes" id="UP000242765">
    <property type="component" value="Unassembled WGS sequence"/>
</dbReference>
<reference evidence="1 2" key="1">
    <citation type="submission" date="2017-04" db="EMBL/GenBank/DDBJ databases">
        <title>High diversity of culturable Acinetobacter species in natural soil and water ecosystems.</title>
        <authorList>
            <person name="Nemec A."/>
            <person name="Radolfova-Krizova L."/>
        </authorList>
    </citation>
    <scope>NUCLEOTIDE SEQUENCE [LARGE SCALE GENOMIC DNA]</scope>
    <source>
        <strain evidence="1 2">ANC 4999</strain>
    </source>
</reference>
<dbReference type="AlphaFoldDB" id="A0A1Y3CI93"/>